<keyword evidence="7" id="KW-1185">Reference proteome</keyword>
<organism evidence="6 7">
    <name type="scientific">Thraustotheca clavata</name>
    <dbReference type="NCBI Taxonomy" id="74557"/>
    <lineage>
        <taxon>Eukaryota</taxon>
        <taxon>Sar</taxon>
        <taxon>Stramenopiles</taxon>
        <taxon>Oomycota</taxon>
        <taxon>Saprolegniomycetes</taxon>
        <taxon>Saprolegniales</taxon>
        <taxon>Achlyaceae</taxon>
        <taxon>Thraustotheca</taxon>
    </lineage>
</organism>
<dbReference type="SUPFAM" id="SSF50978">
    <property type="entry name" value="WD40 repeat-like"/>
    <property type="match status" value="2"/>
</dbReference>
<feature type="repeat" description="WD" evidence="3">
    <location>
        <begin position="316"/>
        <end position="357"/>
    </location>
</feature>
<accession>A0A1V9ZD18</accession>
<dbReference type="Pfam" id="PF13202">
    <property type="entry name" value="EF-hand_5"/>
    <property type="match status" value="1"/>
</dbReference>
<evidence type="ECO:0000256" key="2">
    <source>
        <dbReference type="ARBA" id="ARBA00022837"/>
    </source>
</evidence>
<dbReference type="Gene3D" id="2.130.10.10">
    <property type="entry name" value="YVTN repeat-like/Quinoprotein amine dehydrogenase"/>
    <property type="match status" value="2"/>
</dbReference>
<dbReference type="CDD" id="cd00051">
    <property type="entry name" value="EFh"/>
    <property type="match status" value="2"/>
</dbReference>
<keyword evidence="1" id="KW-0677">Repeat</keyword>
<sequence>MDLMMRLKGQAFKAISEEFKAREECIGGAGLPLQDFVEIMLRALPKSKSAVEKEATISGLIDLFNDIDINGDGTLEFNEFTSYCVDAGMVATRVKTAPLKYQYIKNKNFVDRTTQGAEIEKLKWFPDLRRAIAVESKSSCVKIYTPDFLRVQEVYTTINPVAAMQTISSQPLPPMNDSEEVLEPRAATGNDLDVLILDAEFLTSLKLLAVTTSNFALTFYDIDHYEYMMENQTTIAQNLLRWCEPANLLFTSGNNKVLNVWIVKRGQATLIKQILDHQDLITDVIAIPQYDVVLSCDLKRHIYLWDIQDCRPRGILVGHTNGVRQMVFSPMNDLLLTAGFEFDAFGWDISSKQRVMTLSGHKASLVGVQLARFHTERAVTADITGLFKVWNIHRLNGSHAQLLESISPASTIAHFNPRSFITLVPKRDIVAASCVLHIFESIKIQKHDEIPLRAFFHHGSNQFLGLTETSVNLWDGSTGLLLEEFTGLTQSSFLLCCQDVLHRKLITATDDGTIEVYNCTNLARVRRSTGNIATKQMYSYLIGRIGSLHYDSKNKLILVTTLPSTTRERQIYENDFGSGGIYIFDDSTMGECTLVRSLTNLDVSTSAFSVNASLIATVAGDKSIRCWDFETLQLQIVCRTETADIHLVEFMDPFPVIVAADGIGNIFFFATSPQYTCNTGGCLHAIVNTVPIPQGRGLPPKEQPVIVTSMKCILNDDTNKYVLITGDEKGYVTIWDLSVMIHRLQLHAIPDDKLKSKRRGYNAHNTFSRVFGKERVDRVHHPSPTLPDDVLRRVAPKRDLEQRALEANIRTRPHHTGGTIRTGVYVAAQGHYWDIKDVAKMHSWIAHLDTINSIEWAFKGVISERPNILITSAFDASMYIWDWHGTQLGCLTANEDEMHTHSWRFVRENAKRARERQDVVAEIMTKLDMTSEEREHEASLRRQLDFPAERVNPLLQTQMFEKKPRKKSTTYEQVTNQKNQRRRQTADQIKASARHASLMQVGPLITVRKVVELPATEDEDEPEPLHRWSVSFKNLPTNNNNQAPPTLTERLIRLQHQEALKVKTDKVYVNMVHMQRDKLHRLSRVRQNLTKDVDITPSQFLAEKLALGTEKAKPPVLRRPTTAPVSTTAKLPPCKKINKKLVGSSSLAALDTQTNLPHRLLEMHNSSKSMMALLIREDGEAIGDNTITSPTIGKLRKINSIISNATKYNNDTESSDRAVDEATIKQHIAETQSKYDQLMRGGQDVDLSKKKKQERALQRKLEKEKRMQRYMAQKKRETHAKIGNALRHTSILFNAANGQNGVPDEARKQRRFGIYTTKEVMVIIRLFWMLDTDCSGSVTEDELDGCRNYFESMGYTDMATIFQTIDTDRSGEVSLAELLKICFPYASPTDIHDMLALEKLGRSPSLFADSKILTGEQLNELREIFNVFDADHSGTVSFDEVLEALQCKDDEDSKFFDIEELRNLYHAADGDGNKELSFEEFVQLLQDLYDEKAK</sequence>
<gene>
    <name evidence="6" type="ORF">THRCLA_07491</name>
</gene>
<feature type="domain" description="EF-hand" evidence="5">
    <location>
        <begin position="55"/>
        <end position="90"/>
    </location>
</feature>
<dbReference type="InterPro" id="IPR002048">
    <property type="entry name" value="EF_hand_dom"/>
</dbReference>
<dbReference type="PROSITE" id="PS50222">
    <property type="entry name" value="EF_HAND_2"/>
    <property type="match status" value="4"/>
</dbReference>
<dbReference type="Proteomes" id="UP000243217">
    <property type="component" value="Unassembled WGS sequence"/>
</dbReference>
<dbReference type="InterPro" id="IPR036322">
    <property type="entry name" value="WD40_repeat_dom_sf"/>
</dbReference>
<dbReference type="SMART" id="SM00054">
    <property type="entry name" value="EFh"/>
    <property type="match status" value="5"/>
</dbReference>
<dbReference type="PANTHER" id="PTHR44324">
    <property type="entry name" value="WD40 REPEAT DOMAIN 95"/>
    <property type="match status" value="1"/>
</dbReference>
<dbReference type="PROSITE" id="PS00018">
    <property type="entry name" value="EF_HAND_1"/>
    <property type="match status" value="4"/>
</dbReference>
<evidence type="ECO:0000256" key="1">
    <source>
        <dbReference type="ARBA" id="ARBA00022737"/>
    </source>
</evidence>
<dbReference type="EMBL" id="JNBS01002013">
    <property type="protein sequence ID" value="OQR95889.1"/>
    <property type="molecule type" value="Genomic_DNA"/>
</dbReference>
<protein>
    <recommendedName>
        <fullName evidence="5">EF-hand domain-containing protein</fullName>
    </recommendedName>
</protein>
<keyword evidence="2" id="KW-0106">Calcium</keyword>
<feature type="domain" description="EF-hand" evidence="5">
    <location>
        <begin position="1416"/>
        <end position="1451"/>
    </location>
</feature>
<dbReference type="PROSITE" id="PS50082">
    <property type="entry name" value="WD_REPEATS_2"/>
    <property type="match status" value="1"/>
</dbReference>
<keyword evidence="3" id="KW-0853">WD repeat</keyword>
<dbReference type="OrthoDB" id="26525at2759"/>
<dbReference type="GO" id="GO:0005509">
    <property type="term" value="F:calcium ion binding"/>
    <property type="evidence" value="ECO:0007669"/>
    <property type="project" value="InterPro"/>
</dbReference>
<proteinExistence type="predicted"/>
<dbReference type="SMART" id="SM00320">
    <property type="entry name" value="WD40"/>
    <property type="match status" value="7"/>
</dbReference>
<evidence type="ECO:0000256" key="4">
    <source>
        <dbReference type="SAM" id="MobiDB-lite"/>
    </source>
</evidence>
<evidence type="ECO:0000256" key="3">
    <source>
        <dbReference type="PROSITE-ProRule" id="PRU00221"/>
    </source>
</evidence>
<evidence type="ECO:0000313" key="6">
    <source>
        <dbReference type="EMBL" id="OQR95889.1"/>
    </source>
</evidence>
<evidence type="ECO:0000313" key="7">
    <source>
        <dbReference type="Proteomes" id="UP000243217"/>
    </source>
</evidence>
<name>A0A1V9ZD18_9STRA</name>
<feature type="domain" description="EF-hand" evidence="5">
    <location>
        <begin position="1353"/>
        <end position="1388"/>
    </location>
</feature>
<dbReference type="InterPro" id="IPR001680">
    <property type="entry name" value="WD40_rpt"/>
</dbReference>
<dbReference type="Pfam" id="PF00400">
    <property type="entry name" value="WD40"/>
    <property type="match status" value="2"/>
</dbReference>
<feature type="domain" description="EF-hand" evidence="5">
    <location>
        <begin position="1456"/>
        <end position="1491"/>
    </location>
</feature>
<dbReference type="PANTHER" id="PTHR44324:SF4">
    <property type="entry name" value="WD40 REPEAT DOMAIN 95"/>
    <property type="match status" value="1"/>
</dbReference>
<dbReference type="STRING" id="74557.A0A1V9ZD18"/>
<evidence type="ECO:0000259" key="5">
    <source>
        <dbReference type="PROSITE" id="PS50222"/>
    </source>
</evidence>
<dbReference type="Pfam" id="PF13499">
    <property type="entry name" value="EF-hand_7"/>
    <property type="match status" value="2"/>
</dbReference>
<reference evidence="6 7" key="1">
    <citation type="journal article" date="2014" name="Genome Biol. Evol.">
        <title>The secreted proteins of Achlya hypogyna and Thraustotheca clavata identify the ancestral oomycete secretome and reveal gene acquisitions by horizontal gene transfer.</title>
        <authorList>
            <person name="Misner I."/>
            <person name="Blouin N."/>
            <person name="Leonard G."/>
            <person name="Richards T.A."/>
            <person name="Lane C.E."/>
        </authorList>
    </citation>
    <scope>NUCLEOTIDE SEQUENCE [LARGE SCALE GENOMIC DNA]</scope>
    <source>
        <strain evidence="6 7">ATCC 34112</strain>
    </source>
</reference>
<feature type="region of interest" description="Disordered" evidence="4">
    <location>
        <begin position="961"/>
        <end position="987"/>
    </location>
</feature>
<comment type="caution">
    <text evidence="6">The sequence shown here is derived from an EMBL/GenBank/DDBJ whole genome shotgun (WGS) entry which is preliminary data.</text>
</comment>
<dbReference type="InterPro" id="IPR011992">
    <property type="entry name" value="EF-hand-dom_pair"/>
</dbReference>
<dbReference type="Gene3D" id="1.10.238.10">
    <property type="entry name" value="EF-hand"/>
    <property type="match status" value="2"/>
</dbReference>
<dbReference type="InterPro" id="IPR015943">
    <property type="entry name" value="WD40/YVTN_repeat-like_dom_sf"/>
</dbReference>
<dbReference type="SUPFAM" id="SSF47473">
    <property type="entry name" value="EF-hand"/>
    <property type="match status" value="2"/>
</dbReference>
<dbReference type="InterPro" id="IPR018247">
    <property type="entry name" value="EF_Hand_1_Ca_BS"/>
</dbReference>
<dbReference type="InterPro" id="IPR051242">
    <property type="entry name" value="WD-EF-hand_domain"/>
</dbReference>